<keyword evidence="2" id="KW-1185">Reference proteome</keyword>
<proteinExistence type="predicted"/>
<dbReference type="EMBL" id="BDGG01000005">
    <property type="protein sequence ID" value="GAU99934.1"/>
    <property type="molecule type" value="Genomic_DNA"/>
</dbReference>
<name>A0A1D1VE58_RAMVA</name>
<protein>
    <submittedName>
        <fullName evidence="1">Uncharacterized protein</fullName>
    </submittedName>
</protein>
<evidence type="ECO:0000313" key="2">
    <source>
        <dbReference type="Proteomes" id="UP000186922"/>
    </source>
</evidence>
<dbReference type="AlphaFoldDB" id="A0A1D1VE58"/>
<sequence>MNKSFSLRPLNIRMNKVYLTSHDIFFEHTKLDLLRFRIRSRLTSNLARKVFNRRPRLFLSRKRCSSFRTIRNSSRYFPAPSFFVVLSNVTFDWYFALRGPVCFGPNKPTGYTKVVDLRLLARRAVLDHATGPSGVAGQCQRNCRTSYHSTRKRRQYLFANSKGYGQKHKTHTAGRCW</sequence>
<accession>A0A1D1VE58</accession>
<evidence type="ECO:0000313" key="1">
    <source>
        <dbReference type="EMBL" id="GAU99934.1"/>
    </source>
</evidence>
<organism evidence="1 2">
    <name type="scientific">Ramazzottius varieornatus</name>
    <name type="common">Water bear</name>
    <name type="synonym">Tardigrade</name>
    <dbReference type="NCBI Taxonomy" id="947166"/>
    <lineage>
        <taxon>Eukaryota</taxon>
        <taxon>Metazoa</taxon>
        <taxon>Ecdysozoa</taxon>
        <taxon>Tardigrada</taxon>
        <taxon>Eutardigrada</taxon>
        <taxon>Parachela</taxon>
        <taxon>Hypsibioidea</taxon>
        <taxon>Ramazzottiidae</taxon>
        <taxon>Ramazzottius</taxon>
    </lineage>
</organism>
<reference evidence="1 2" key="1">
    <citation type="journal article" date="2016" name="Nat. Commun.">
        <title>Extremotolerant tardigrade genome and improved radiotolerance of human cultured cells by tardigrade-unique protein.</title>
        <authorList>
            <person name="Hashimoto T."/>
            <person name="Horikawa D.D."/>
            <person name="Saito Y."/>
            <person name="Kuwahara H."/>
            <person name="Kozuka-Hata H."/>
            <person name="Shin-I T."/>
            <person name="Minakuchi Y."/>
            <person name="Ohishi K."/>
            <person name="Motoyama A."/>
            <person name="Aizu T."/>
            <person name="Enomoto A."/>
            <person name="Kondo K."/>
            <person name="Tanaka S."/>
            <person name="Hara Y."/>
            <person name="Koshikawa S."/>
            <person name="Sagara H."/>
            <person name="Miura T."/>
            <person name="Yokobori S."/>
            <person name="Miyagawa K."/>
            <person name="Suzuki Y."/>
            <person name="Kubo T."/>
            <person name="Oyama M."/>
            <person name="Kohara Y."/>
            <person name="Fujiyama A."/>
            <person name="Arakawa K."/>
            <person name="Katayama T."/>
            <person name="Toyoda A."/>
            <person name="Kunieda T."/>
        </authorList>
    </citation>
    <scope>NUCLEOTIDE SEQUENCE [LARGE SCALE GENOMIC DNA]</scope>
    <source>
        <strain evidence="1 2">YOKOZUNA-1</strain>
    </source>
</reference>
<dbReference type="Proteomes" id="UP000186922">
    <property type="component" value="Unassembled WGS sequence"/>
</dbReference>
<gene>
    <name evidence="1" type="primary">RvY_10867</name>
    <name evidence="1" type="synonym">RvY_10867.2</name>
    <name evidence="1" type="ORF">RvY_10867-2</name>
</gene>
<comment type="caution">
    <text evidence="1">The sequence shown here is derived from an EMBL/GenBank/DDBJ whole genome shotgun (WGS) entry which is preliminary data.</text>
</comment>